<dbReference type="GO" id="GO:0005047">
    <property type="term" value="F:signal recognition particle binding"/>
    <property type="evidence" value="ECO:0007669"/>
    <property type="project" value="TreeGrafter"/>
</dbReference>
<dbReference type="RefSeq" id="WP_093308470.1">
    <property type="nucleotide sequence ID" value="NZ_FNYH01000002.1"/>
</dbReference>
<dbReference type="PANTHER" id="PTHR43134">
    <property type="entry name" value="SIGNAL RECOGNITION PARTICLE RECEPTOR SUBUNIT ALPHA"/>
    <property type="match status" value="1"/>
</dbReference>
<evidence type="ECO:0000259" key="15">
    <source>
        <dbReference type="SMART" id="SM00962"/>
    </source>
</evidence>
<dbReference type="GO" id="GO:0015031">
    <property type="term" value="P:protein transport"/>
    <property type="evidence" value="ECO:0007669"/>
    <property type="project" value="UniProtKB-KW"/>
</dbReference>
<evidence type="ECO:0000256" key="10">
    <source>
        <dbReference type="ARBA" id="ARBA00023136"/>
    </source>
</evidence>
<dbReference type="FunFam" id="3.40.50.300:FF:000695">
    <property type="entry name" value="Flagellar biosynthesis regulator FlhF"/>
    <property type="match status" value="1"/>
</dbReference>
<comment type="subcellular location">
    <subcellularLocation>
        <location evidence="1">Cell membrane</location>
        <topology evidence="1">Peripheral membrane protein</topology>
        <orientation evidence="1">Cytoplasmic side</orientation>
    </subcellularLocation>
</comment>
<evidence type="ECO:0000256" key="11">
    <source>
        <dbReference type="ARBA" id="ARBA00023225"/>
    </source>
</evidence>
<keyword evidence="11" id="KW-1006">Bacterial flagellum protein export</keyword>
<comment type="function">
    <text evidence="12">Necessary for flagellar biosynthesis. May be involved in translocation of the flagellum.</text>
</comment>
<dbReference type="GO" id="GO:0003924">
    <property type="term" value="F:GTPase activity"/>
    <property type="evidence" value="ECO:0007669"/>
    <property type="project" value="UniProtKB-UniRule"/>
</dbReference>
<feature type="domain" description="AAA+ ATPase" evidence="14">
    <location>
        <begin position="258"/>
        <end position="428"/>
    </location>
</feature>
<keyword evidence="4" id="KW-0813">Transport</keyword>
<dbReference type="NCBIfam" id="TIGR03499">
    <property type="entry name" value="FlhF"/>
    <property type="match status" value="1"/>
</dbReference>
<keyword evidence="7" id="KW-1005">Bacterial flagellum biogenesis</keyword>
<dbReference type="GO" id="GO:0006614">
    <property type="term" value="P:SRP-dependent cotranslational protein targeting to membrane"/>
    <property type="evidence" value="ECO:0007669"/>
    <property type="project" value="UniProtKB-UniRule"/>
</dbReference>
<evidence type="ECO:0000256" key="3">
    <source>
        <dbReference type="ARBA" id="ARBA00014919"/>
    </source>
</evidence>
<keyword evidence="16" id="KW-0969">Cilium</keyword>
<reference evidence="17" key="1">
    <citation type="submission" date="2016-10" db="EMBL/GenBank/DDBJ databases">
        <authorList>
            <person name="Varghese N."/>
            <person name="Submissions S."/>
        </authorList>
    </citation>
    <scope>NUCLEOTIDE SEQUENCE [LARGE SCALE GENOMIC DNA]</scope>
    <source>
        <strain evidence="17">DSM 7165</strain>
    </source>
</reference>
<dbReference type="GO" id="GO:0005886">
    <property type="term" value="C:plasma membrane"/>
    <property type="evidence" value="ECO:0007669"/>
    <property type="project" value="UniProtKB-SubCell"/>
</dbReference>
<sequence>MRVKRFVASDMRQAMRMIREELGDEAIILGQKRTEQGIEVTTGIDYDEEILQQMPKKPLTSALALQQFGEEATPTGDLASANKLQRHLDEARRKILQGAKFSKQNLENTFQRQARQHQTGHLEEKIRTGEAFISVDSEPEALAKPKDYQEGYAQGAALAVRSEQAKLDERILSTMRQEIQSLRDLLKEQLREQQGLRHPIEAMLRQRLLQMGVNENYCARLLQLSAVDESWEMPEAWSHLVHMLERDVQVMDEEITERGGVLALMGPTGVGKTTTLGKLAARYVLRHGSDALALVTTDCYRIAAYEQLRTFGRILGVPVRVVDETNTLDTVLKGLRNKSLVLVDTAGLNNKDPNLHSQFGMLDTQSVRVRRFLVLPCTAQAGVLQATYEAYKVVGLNGCILTKTDEATSLGEVLSLVSERRLPVAYWTYGQRIPEDIQVASAPKLVEKALAFAGLLPEALDDDLGEWR</sequence>
<dbReference type="GO" id="GO:0044781">
    <property type="term" value="P:bacterial-type flagellum organization"/>
    <property type="evidence" value="ECO:0007669"/>
    <property type="project" value="UniProtKB-UniRule"/>
</dbReference>
<dbReference type="SMART" id="SM00962">
    <property type="entry name" value="SRP54"/>
    <property type="match status" value="1"/>
</dbReference>
<evidence type="ECO:0000313" key="17">
    <source>
        <dbReference type="Proteomes" id="UP000242999"/>
    </source>
</evidence>
<evidence type="ECO:0000256" key="4">
    <source>
        <dbReference type="ARBA" id="ARBA00022448"/>
    </source>
</evidence>
<dbReference type="SMART" id="SM00382">
    <property type="entry name" value="AAA"/>
    <property type="match status" value="1"/>
</dbReference>
<keyword evidence="9" id="KW-0342">GTP-binding</keyword>
<dbReference type="CDD" id="cd17873">
    <property type="entry name" value="FlhF"/>
    <property type="match status" value="1"/>
</dbReference>
<dbReference type="InterPro" id="IPR003593">
    <property type="entry name" value="AAA+_ATPase"/>
</dbReference>
<dbReference type="GO" id="GO:0005525">
    <property type="term" value="F:GTP binding"/>
    <property type="evidence" value="ECO:0007669"/>
    <property type="project" value="UniProtKB-UniRule"/>
</dbReference>
<keyword evidence="5" id="KW-1003">Cell membrane</keyword>
<keyword evidence="17" id="KW-1185">Reference proteome</keyword>
<evidence type="ECO:0000256" key="7">
    <source>
        <dbReference type="ARBA" id="ARBA00022795"/>
    </source>
</evidence>
<dbReference type="InterPro" id="IPR020006">
    <property type="entry name" value="FlhF"/>
</dbReference>
<dbReference type="PANTHER" id="PTHR43134:SF3">
    <property type="entry name" value="FLAGELLAR BIOSYNTHESIS PROTEIN FLHF"/>
    <property type="match status" value="1"/>
</dbReference>
<comment type="similarity">
    <text evidence="2">Belongs to the GTP-binding SRP family.</text>
</comment>
<dbReference type="AlphaFoldDB" id="A0A1H6QYE7"/>
<dbReference type="EMBL" id="FNYH01000002">
    <property type="protein sequence ID" value="SEI45994.1"/>
    <property type="molecule type" value="Genomic_DNA"/>
</dbReference>
<feature type="domain" description="SRP54-type proteins GTP-binding" evidence="15">
    <location>
        <begin position="259"/>
        <end position="451"/>
    </location>
</feature>
<keyword evidence="10" id="KW-0472">Membrane</keyword>
<keyword evidence="16" id="KW-0282">Flagellum</keyword>
<keyword evidence="8" id="KW-0653">Protein transport</keyword>
<evidence type="ECO:0000256" key="1">
    <source>
        <dbReference type="ARBA" id="ARBA00004413"/>
    </source>
</evidence>
<evidence type="ECO:0000313" key="16">
    <source>
        <dbReference type="EMBL" id="SEI45994.1"/>
    </source>
</evidence>
<dbReference type="Proteomes" id="UP000242999">
    <property type="component" value="Unassembled WGS sequence"/>
</dbReference>
<evidence type="ECO:0000256" key="6">
    <source>
        <dbReference type="ARBA" id="ARBA00022741"/>
    </source>
</evidence>
<evidence type="ECO:0000256" key="5">
    <source>
        <dbReference type="ARBA" id="ARBA00022475"/>
    </source>
</evidence>
<dbReference type="SUPFAM" id="SSF52540">
    <property type="entry name" value="P-loop containing nucleoside triphosphate hydrolases"/>
    <property type="match status" value="1"/>
</dbReference>
<dbReference type="Gene3D" id="3.40.50.300">
    <property type="entry name" value="P-loop containing nucleotide triphosphate hydrolases"/>
    <property type="match status" value="1"/>
</dbReference>
<evidence type="ECO:0000256" key="13">
    <source>
        <dbReference type="NCBIfam" id="TIGR03499"/>
    </source>
</evidence>
<dbReference type="Pfam" id="PF00448">
    <property type="entry name" value="SRP54"/>
    <property type="match status" value="1"/>
</dbReference>
<organism evidence="16 17">
    <name type="scientific">Allopseudospirillum japonicum</name>
    <dbReference type="NCBI Taxonomy" id="64971"/>
    <lineage>
        <taxon>Bacteria</taxon>
        <taxon>Pseudomonadati</taxon>
        <taxon>Pseudomonadota</taxon>
        <taxon>Gammaproteobacteria</taxon>
        <taxon>Oceanospirillales</taxon>
        <taxon>Oceanospirillaceae</taxon>
        <taxon>Allopseudospirillum</taxon>
    </lineage>
</organism>
<proteinExistence type="inferred from homology"/>
<name>A0A1H6QYE7_9GAMM</name>
<gene>
    <name evidence="16" type="ORF">SAMN05421831_102122</name>
</gene>
<protein>
    <recommendedName>
        <fullName evidence="3 13">Flagellar biosynthesis protein FlhF</fullName>
    </recommendedName>
</protein>
<keyword evidence="16" id="KW-0966">Cell projection</keyword>
<dbReference type="STRING" id="64971.SAMN05421831_102122"/>
<dbReference type="InterPro" id="IPR027417">
    <property type="entry name" value="P-loop_NTPase"/>
</dbReference>
<evidence type="ECO:0000256" key="2">
    <source>
        <dbReference type="ARBA" id="ARBA00008531"/>
    </source>
</evidence>
<dbReference type="InterPro" id="IPR047040">
    <property type="entry name" value="FlhF__GTPase_dom"/>
</dbReference>
<evidence type="ECO:0000256" key="8">
    <source>
        <dbReference type="ARBA" id="ARBA00022927"/>
    </source>
</evidence>
<evidence type="ECO:0000256" key="9">
    <source>
        <dbReference type="ARBA" id="ARBA00023134"/>
    </source>
</evidence>
<keyword evidence="6" id="KW-0547">Nucleotide-binding</keyword>
<accession>A0A1H6QYE7</accession>
<dbReference type="OrthoDB" id="9778554at2"/>
<dbReference type="Gene3D" id="1.20.120.1380">
    <property type="entry name" value="Flagellar FlhF biosynthesis protein, N domain"/>
    <property type="match status" value="1"/>
</dbReference>
<evidence type="ECO:0000256" key="12">
    <source>
        <dbReference type="ARBA" id="ARBA00025337"/>
    </source>
</evidence>
<evidence type="ECO:0000259" key="14">
    <source>
        <dbReference type="SMART" id="SM00382"/>
    </source>
</evidence>
<dbReference type="InterPro" id="IPR000897">
    <property type="entry name" value="SRP54_GTPase_dom"/>
</dbReference>